<reference evidence="5" key="1">
    <citation type="submission" date="2021-03" db="EMBL/GenBank/DDBJ databases">
        <authorList>
            <person name="Wang G."/>
        </authorList>
    </citation>
    <scope>NUCLEOTIDE SEQUENCE</scope>
    <source>
        <strain evidence="5">KCTC 12899</strain>
    </source>
</reference>
<dbReference type="Pfam" id="PF00069">
    <property type="entry name" value="Pkinase"/>
    <property type="match status" value="1"/>
</dbReference>
<dbReference type="SUPFAM" id="SSF52540">
    <property type="entry name" value="P-loop containing nucleoside triphosphate hydrolases"/>
    <property type="match status" value="1"/>
</dbReference>
<dbReference type="InterPro" id="IPR027417">
    <property type="entry name" value="P-loop_NTPase"/>
</dbReference>
<dbReference type="InterPro" id="IPR000719">
    <property type="entry name" value="Prot_kinase_dom"/>
</dbReference>
<dbReference type="GO" id="GO:0004672">
    <property type="term" value="F:protein kinase activity"/>
    <property type="evidence" value="ECO:0007669"/>
    <property type="project" value="InterPro"/>
</dbReference>
<dbReference type="GO" id="GO:0005737">
    <property type="term" value="C:cytoplasm"/>
    <property type="evidence" value="ECO:0007669"/>
    <property type="project" value="TreeGrafter"/>
</dbReference>
<evidence type="ECO:0000256" key="3">
    <source>
        <dbReference type="PROSITE-ProRule" id="PRU10141"/>
    </source>
</evidence>
<dbReference type="EMBL" id="JAFREP010000007">
    <property type="protein sequence ID" value="MBO1318848.1"/>
    <property type="molecule type" value="Genomic_DNA"/>
</dbReference>
<feature type="binding site" evidence="3">
    <location>
        <position position="42"/>
    </location>
    <ligand>
        <name>ATP</name>
        <dbReference type="ChEBI" id="CHEBI:30616"/>
    </ligand>
</feature>
<name>A0A8J7QIE2_9BACT</name>
<organism evidence="5 6">
    <name type="scientific">Acanthopleuribacter pedis</name>
    <dbReference type="NCBI Taxonomy" id="442870"/>
    <lineage>
        <taxon>Bacteria</taxon>
        <taxon>Pseudomonadati</taxon>
        <taxon>Acidobacteriota</taxon>
        <taxon>Holophagae</taxon>
        <taxon>Acanthopleuribacterales</taxon>
        <taxon>Acanthopleuribacteraceae</taxon>
        <taxon>Acanthopleuribacter</taxon>
    </lineage>
</organism>
<gene>
    <name evidence="5" type="ORF">J3U88_10270</name>
</gene>
<keyword evidence="1 3" id="KW-0547">Nucleotide-binding</keyword>
<dbReference type="Gene3D" id="1.10.510.10">
    <property type="entry name" value="Transferase(Phosphotransferase) domain 1"/>
    <property type="match status" value="1"/>
</dbReference>
<keyword evidence="5" id="KW-0418">Kinase</keyword>
<dbReference type="SMART" id="SM00220">
    <property type="entry name" value="S_TKc"/>
    <property type="match status" value="1"/>
</dbReference>
<evidence type="ECO:0000313" key="6">
    <source>
        <dbReference type="Proteomes" id="UP000664417"/>
    </source>
</evidence>
<evidence type="ECO:0000256" key="2">
    <source>
        <dbReference type="ARBA" id="ARBA00022840"/>
    </source>
</evidence>
<dbReference type="Pfam" id="PF13191">
    <property type="entry name" value="AAA_16"/>
    <property type="match status" value="1"/>
</dbReference>
<dbReference type="Proteomes" id="UP000664417">
    <property type="component" value="Unassembled WGS sequence"/>
</dbReference>
<dbReference type="PANTHER" id="PTHR16305">
    <property type="entry name" value="TESTICULAR SOLUBLE ADENYLYL CYCLASE"/>
    <property type="match status" value="1"/>
</dbReference>
<keyword evidence="2 3" id="KW-0067">ATP-binding</keyword>
<comment type="caution">
    <text evidence="5">The sequence shown here is derived from an EMBL/GenBank/DDBJ whole genome shotgun (WGS) entry which is preliminary data.</text>
</comment>
<dbReference type="AlphaFoldDB" id="A0A8J7QIE2"/>
<dbReference type="SUPFAM" id="SSF48452">
    <property type="entry name" value="TPR-like"/>
    <property type="match status" value="1"/>
</dbReference>
<evidence type="ECO:0000259" key="4">
    <source>
        <dbReference type="PROSITE" id="PS50011"/>
    </source>
</evidence>
<dbReference type="InterPro" id="IPR017441">
    <property type="entry name" value="Protein_kinase_ATP_BS"/>
</dbReference>
<evidence type="ECO:0000313" key="5">
    <source>
        <dbReference type="EMBL" id="MBO1318848.1"/>
    </source>
</evidence>
<dbReference type="GO" id="GO:0005524">
    <property type="term" value="F:ATP binding"/>
    <property type="evidence" value="ECO:0007669"/>
    <property type="project" value="UniProtKB-UniRule"/>
</dbReference>
<dbReference type="InterPro" id="IPR011990">
    <property type="entry name" value="TPR-like_helical_dom_sf"/>
</dbReference>
<protein>
    <submittedName>
        <fullName evidence="5">Protein kinase</fullName>
    </submittedName>
</protein>
<dbReference type="RefSeq" id="WP_207858666.1">
    <property type="nucleotide sequence ID" value="NZ_JAFREP010000007.1"/>
</dbReference>
<feature type="domain" description="Protein kinase" evidence="4">
    <location>
        <begin position="13"/>
        <end position="287"/>
    </location>
</feature>
<dbReference type="PROSITE" id="PS50011">
    <property type="entry name" value="PROTEIN_KINASE_DOM"/>
    <property type="match status" value="1"/>
</dbReference>
<keyword evidence="5" id="KW-0808">Transferase</keyword>
<dbReference type="Gene3D" id="1.25.40.10">
    <property type="entry name" value="Tetratricopeptide repeat domain"/>
    <property type="match status" value="1"/>
</dbReference>
<dbReference type="InterPro" id="IPR011009">
    <property type="entry name" value="Kinase-like_dom_sf"/>
</dbReference>
<evidence type="ECO:0000256" key="1">
    <source>
        <dbReference type="ARBA" id="ARBA00022741"/>
    </source>
</evidence>
<sequence length="1163" mass="132714">MATVTEPDKLLHYNIIEILGSGGNGTVYRAVDTRNETVVAIKTLKTVTELTLNRFKREYLALKKMDNPGIVKVYEGFFEHSPPFFSMEWVRGKTLSNVIEDMEHNPLIFSVADRENFAIRVALQVCNILTYIHDFQEVHRDLKPDNLFITLQEGNILADFDVKMLDFGLLKQLSQKEDEDTQSGMIVGTVHYLSPEQARGTSLDPRSDLYSLGVIIYRIISLKLPYVAKDVVGYIFKTVFEEPIPIEQQTEECSKQMQVLLKDLLAKEPGKRPPSAAALKKRLKGFLVKESITIDISAADLDFTSGIEGWGGPLLPPPLVGRDDALKKLEQLIDSLETQHPLAAVFLGEPGMGRTAVIKEWRSRIQFRNPVFMQVHFADEAVPAQDPIGTLTDSLIRGMKPEEVKRIFKDVYPTLCSVSRYLSRYFDTKSVSKFDHLSPGRKLQLLAMNFIKLVQTLTADGPVIMVLENLHNAPERFLGWLTLFWEQIGSKKCLLMVSATPGPGPSGYNQFISRLNSFPDLLSLELKALDEKQIIHLVQEMLPIATRLPFSDALKRLLLERASGNPFYTIELFSRLYEDDHIYVNKGSIDVRSVEDVDVPVSIHQALLKKINRLDDGARRLLQAAAVVGTDITYQMLIGTLIWPEESVLTTVNTLLGQGLLSEVEETGNKLCFNAPTLQRLVYEQIPVPQRNRLHQNAAKTIEKHKDANDVLALEQIAYHYANSANHVRAVKFAYLAGNSSLEAKDIDKAIYFYELSLDMMSQMENNQARNLVNLKLAEVHLAGGQPAQALRYYNHSLSLNEISKMEELRSLRGRMLCFENLGQIDNAYADAEKLYRLGETCSARIKAETKRAYGRLSWAYQGQGKRYYEEYEEACKIYPKLKHQQSELPLAQILANDPLGANKRLLRHLKNQSAPRRAVHCLMMFIRYFMGDFVKARDLMTALQNNGEKEDFADPAFLIFQALLTYKIKNTLSPDHSSDEYLSIARRYIERFDLGQYLTKVTLVQLEHLLMNGRYEDAWQMSRQLADQSFNLPVSYHDRHLFLSLAMRAAWEKGERPPRGWLIEFQKFQPKEDDCFILRTHWALARATEAQLPLSMSAPQALKNLRIVESLLVEMKLKYYFRAILNKQIKLYRRLENEEQVAELTKLQDQMDQLLAVPLPAE</sequence>
<dbReference type="GO" id="GO:0004016">
    <property type="term" value="F:adenylate cyclase activity"/>
    <property type="evidence" value="ECO:0007669"/>
    <property type="project" value="TreeGrafter"/>
</dbReference>
<dbReference type="PANTHER" id="PTHR16305:SF28">
    <property type="entry name" value="GUANYLATE CYCLASE DOMAIN-CONTAINING PROTEIN"/>
    <property type="match status" value="1"/>
</dbReference>
<dbReference type="InterPro" id="IPR041664">
    <property type="entry name" value="AAA_16"/>
</dbReference>
<dbReference type="CDD" id="cd14014">
    <property type="entry name" value="STKc_PknB_like"/>
    <property type="match status" value="1"/>
</dbReference>
<dbReference type="Gene3D" id="3.40.50.300">
    <property type="entry name" value="P-loop containing nucleotide triphosphate hydrolases"/>
    <property type="match status" value="1"/>
</dbReference>
<dbReference type="SUPFAM" id="SSF56112">
    <property type="entry name" value="Protein kinase-like (PK-like)"/>
    <property type="match status" value="1"/>
</dbReference>
<accession>A0A8J7QIE2</accession>
<keyword evidence="6" id="KW-1185">Reference proteome</keyword>
<dbReference type="PROSITE" id="PS00107">
    <property type="entry name" value="PROTEIN_KINASE_ATP"/>
    <property type="match status" value="1"/>
</dbReference>
<proteinExistence type="predicted"/>